<dbReference type="OrthoDB" id="5969565at2759"/>
<keyword evidence="11" id="KW-1185">Reference proteome</keyword>
<reference evidence="10" key="3">
    <citation type="submission" date="2025-09" db="UniProtKB">
        <authorList>
            <consortium name="Ensembl"/>
        </authorList>
    </citation>
    <scope>IDENTIFICATION</scope>
</reference>
<dbReference type="RefSeq" id="XP_028660365.1">
    <property type="nucleotide sequence ID" value="XM_028804532.2"/>
</dbReference>
<dbReference type="Proteomes" id="UP000694620">
    <property type="component" value="Chromosome 7"/>
</dbReference>
<keyword evidence="6" id="KW-0804">Transcription</keyword>
<feature type="region of interest" description="Disordered" evidence="8">
    <location>
        <begin position="1"/>
        <end position="55"/>
    </location>
</feature>
<dbReference type="Ensembl" id="ENSECRT00000015561.1">
    <property type="protein sequence ID" value="ENSECRP00000015291.1"/>
    <property type="gene ID" value="ENSECRG00000010199.1"/>
</dbReference>
<dbReference type="PANTHER" id="PTHR19290">
    <property type="entry name" value="BASIC HELIX-LOOP-HELIX PROTEIN NEUROGENIN-RELATED"/>
    <property type="match status" value="1"/>
</dbReference>
<evidence type="ECO:0000256" key="5">
    <source>
        <dbReference type="ARBA" id="ARBA00023125"/>
    </source>
</evidence>
<organism evidence="10 11">
    <name type="scientific">Erpetoichthys calabaricus</name>
    <name type="common">Rope fish</name>
    <name type="synonym">Calamoichthys calabaricus</name>
    <dbReference type="NCBI Taxonomy" id="27687"/>
    <lineage>
        <taxon>Eukaryota</taxon>
        <taxon>Metazoa</taxon>
        <taxon>Chordata</taxon>
        <taxon>Craniata</taxon>
        <taxon>Vertebrata</taxon>
        <taxon>Euteleostomi</taxon>
        <taxon>Actinopterygii</taxon>
        <taxon>Polypteriformes</taxon>
        <taxon>Polypteridae</taxon>
        <taxon>Erpetoichthys</taxon>
    </lineage>
</organism>
<keyword evidence="3" id="KW-0524">Neurogenesis</keyword>
<dbReference type="GO" id="GO:0045944">
    <property type="term" value="P:positive regulation of transcription by RNA polymerase II"/>
    <property type="evidence" value="ECO:0007669"/>
    <property type="project" value="TreeGrafter"/>
</dbReference>
<accession>A0A8C4SCF3</accession>
<evidence type="ECO:0000256" key="2">
    <source>
        <dbReference type="ARBA" id="ARBA00022782"/>
    </source>
</evidence>
<dbReference type="GeneTree" id="ENSGT00940000162170"/>
<dbReference type="GO" id="GO:0007423">
    <property type="term" value="P:sensory organ development"/>
    <property type="evidence" value="ECO:0007669"/>
    <property type="project" value="TreeGrafter"/>
</dbReference>
<keyword evidence="1" id="KW-0217">Developmental protein</keyword>
<dbReference type="GO" id="GO:0046983">
    <property type="term" value="F:protein dimerization activity"/>
    <property type="evidence" value="ECO:0007669"/>
    <property type="project" value="InterPro"/>
</dbReference>
<dbReference type="GeneID" id="114654113"/>
<name>A0A8C4SCF3_ERPCA</name>
<evidence type="ECO:0000256" key="3">
    <source>
        <dbReference type="ARBA" id="ARBA00022902"/>
    </source>
</evidence>
<feature type="compositionally biased region" description="Basic and acidic residues" evidence="8">
    <location>
        <begin position="1"/>
        <end position="14"/>
    </location>
</feature>
<dbReference type="SMART" id="SM00353">
    <property type="entry name" value="HLH"/>
    <property type="match status" value="1"/>
</dbReference>
<evidence type="ECO:0000256" key="7">
    <source>
        <dbReference type="ARBA" id="ARBA00023242"/>
    </source>
</evidence>
<dbReference type="InterPro" id="IPR011598">
    <property type="entry name" value="bHLH_dom"/>
</dbReference>
<dbReference type="GO" id="GO:0070888">
    <property type="term" value="F:E-box binding"/>
    <property type="evidence" value="ECO:0007669"/>
    <property type="project" value="TreeGrafter"/>
</dbReference>
<keyword evidence="4" id="KW-0805">Transcription regulation</keyword>
<dbReference type="GO" id="GO:0061564">
    <property type="term" value="P:axon development"/>
    <property type="evidence" value="ECO:0007669"/>
    <property type="project" value="TreeGrafter"/>
</dbReference>
<protein>
    <recommendedName>
        <fullName evidence="9">BHLH domain-containing protein</fullName>
    </recommendedName>
</protein>
<dbReference type="GO" id="GO:0005634">
    <property type="term" value="C:nucleus"/>
    <property type="evidence" value="ECO:0007669"/>
    <property type="project" value="TreeGrafter"/>
</dbReference>
<dbReference type="CDD" id="cd19717">
    <property type="entry name" value="bHLH_TS_NGN2_ATOH4"/>
    <property type="match status" value="1"/>
</dbReference>
<dbReference type="AlphaFoldDB" id="A0A8C4SCF3"/>
<dbReference type="Pfam" id="PF00010">
    <property type="entry name" value="HLH"/>
    <property type="match status" value="1"/>
</dbReference>
<dbReference type="PANTHER" id="PTHR19290:SF163">
    <property type="entry name" value="BASIC HELIX-LOOP-HELIX NEURAL TRANSCRIPTION FACTOR TAP"/>
    <property type="match status" value="1"/>
</dbReference>
<dbReference type="GO" id="GO:0000981">
    <property type="term" value="F:DNA-binding transcription factor activity, RNA polymerase II-specific"/>
    <property type="evidence" value="ECO:0007669"/>
    <property type="project" value="TreeGrafter"/>
</dbReference>
<evidence type="ECO:0000259" key="9">
    <source>
        <dbReference type="PROSITE" id="PS50888"/>
    </source>
</evidence>
<proteinExistence type="predicted"/>
<reference evidence="10" key="1">
    <citation type="submission" date="2021-06" db="EMBL/GenBank/DDBJ databases">
        <authorList>
            <consortium name="Wellcome Sanger Institute Data Sharing"/>
        </authorList>
    </citation>
    <scope>NUCLEOTIDE SEQUENCE [LARGE SCALE GENOMIC DNA]</scope>
</reference>
<feature type="domain" description="BHLH" evidence="9">
    <location>
        <begin position="67"/>
        <end position="119"/>
    </location>
</feature>
<evidence type="ECO:0000256" key="1">
    <source>
        <dbReference type="ARBA" id="ARBA00022473"/>
    </source>
</evidence>
<reference evidence="10" key="2">
    <citation type="submission" date="2025-08" db="UniProtKB">
        <authorList>
            <consortium name="Ensembl"/>
        </authorList>
    </citation>
    <scope>IDENTIFICATION</scope>
</reference>
<feature type="compositionally biased region" description="Polar residues" evidence="8">
    <location>
        <begin position="15"/>
        <end position="25"/>
    </location>
</feature>
<keyword evidence="5" id="KW-0238">DNA-binding</keyword>
<keyword evidence="2" id="KW-0221">Differentiation</keyword>
<dbReference type="InterPro" id="IPR032655">
    <property type="entry name" value="Ngn-2_bHLH"/>
</dbReference>
<sequence length="208" mass="22757">MFPKPDNFDYDDHSLSSPDGESVSLSEEDLDMCSTQKANAADGKRRSRGKSTRAIRNPELIQRVKKSRRQKANNREKNRMHNLNSALDTLRGVLPSFPDDAKLTKIETLRFAHNYIWALTETLRLADQLGSGSGGCFFTGAARIQDPGLMTPASSSEAPSPCYWSGSSSPSSSSYASALSPAGSDMDTYSWQSDTHAYLGTPLRNDLA</sequence>
<keyword evidence="7" id="KW-0539">Nucleus</keyword>
<dbReference type="PROSITE" id="PS50888">
    <property type="entry name" value="BHLH"/>
    <property type="match status" value="1"/>
</dbReference>
<dbReference type="InterPro" id="IPR050359">
    <property type="entry name" value="bHLH_transcription_factors"/>
</dbReference>
<dbReference type="FunFam" id="4.10.280.10:FF:000006">
    <property type="entry name" value="Neurogenic differentiation factor"/>
    <property type="match status" value="1"/>
</dbReference>
<dbReference type="Gene3D" id="4.10.280.10">
    <property type="entry name" value="Helix-loop-helix DNA-binding domain"/>
    <property type="match status" value="1"/>
</dbReference>
<evidence type="ECO:0000256" key="4">
    <source>
        <dbReference type="ARBA" id="ARBA00023015"/>
    </source>
</evidence>
<evidence type="ECO:0000256" key="8">
    <source>
        <dbReference type="SAM" id="MobiDB-lite"/>
    </source>
</evidence>
<dbReference type="SUPFAM" id="SSF47459">
    <property type="entry name" value="HLH, helix-loop-helix DNA-binding domain"/>
    <property type="match status" value="1"/>
</dbReference>
<evidence type="ECO:0000313" key="10">
    <source>
        <dbReference type="Ensembl" id="ENSECRP00000015291.1"/>
    </source>
</evidence>
<dbReference type="InterPro" id="IPR036638">
    <property type="entry name" value="HLH_DNA-bd_sf"/>
</dbReference>
<gene>
    <name evidence="10" type="primary">LOC114654113</name>
</gene>
<evidence type="ECO:0000313" key="11">
    <source>
        <dbReference type="Proteomes" id="UP000694620"/>
    </source>
</evidence>
<evidence type="ECO:0000256" key="6">
    <source>
        <dbReference type="ARBA" id="ARBA00023163"/>
    </source>
</evidence>